<keyword evidence="1" id="KW-0808">Transferase</keyword>
<accession>A0ABX5SU61</accession>
<feature type="domain" description="N-acetyltransferase" evidence="3">
    <location>
        <begin position="3"/>
        <end position="150"/>
    </location>
</feature>
<dbReference type="PROSITE" id="PS51186">
    <property type="entry name" value="GNAT"/>
    <property type="match status" value="1"/>
</dbReference>
<dbReference type="Gene3D" id="3.40.630.30">
    <property type="match status" value="1"/>
</dbReference>
<keyword evidence="2" id="KW-0012">Acyltransferase</keyword>
<proteinExistence type="predicted"/>
<dbReference type="SUPFAM" id="SSF55729">
    <property type="entry name" value="Acyl-CoA N-acyltransferases (Nat)"/>
    <property type="match status" value="1"/>
</dbReference>
<dbReference type="PANTHER" id="PTHR43877">
    <property type="entry name" value="AMINOALKYLPHOSPHONATE N-ACETYLTRANSFERASE-RELATED-RELATED"/>
    <property type="match status" value="1"/>
</dbReference>
<evidence type="ECO:0000313" key="4">
    <source>
        <dbReference type="EMBL" id="QBR88663.1"/>
    </source>
</evidence>
<dbReference type="EMBL" id="CP038266">
    <property type="protein sequence ID" value="QBR88663.1"/>
    <property type="molecule type" value="Genomic_DNA"/>
</dbReference>
<keyword evidence="5" id="KW-1185">Reference proteome</keyword>
<protein>
    <submittedName>
        <fullName evidence="4">GNAT family N-acetyltransferase</fullName>
    </submittedName>
</protein>
<organism evidence="4 5">
    <name type="scientific">Microbacterium wangchenii</name>
    <dbReference type="NCBI Taxonomy" id="2541726"/>
    <lineage>
        <taxon>Bacteria</taxon>
        <taxon>Bacillati</taxon>
        <taxon>Actinomycetota</taxon>
        <taxon>Actinomycetes</taxon>
        <taxon>Micrococcales</taxon>
        <taxon>Microbacteriaceae</taxon>
        <taxon>Microbacterium</taxon>
    </lineage>
</organism>
<reference evidence="4 5" key="1">
    <citation type="submission" date="2019-03" db="EMBL/GenBank/DDBJ databases">
        <authorList>
            <person name="Dong K."/>
        </authorList>
    </citation>
    <scope>NUCLEOTIDE SEQUENCE [LARGE SCALE GENOMIC DNA]</scope>
    <source>
        <strain evidence="5">dk512</strain>
    </source>
</reference>
<evidence type="ECO:0000256" key="2">
    <source>
        <dbReference type="ARBA" id="ARBA00023315"/>
    </source>
</evidence>
<dbReference type="Pfam" id="PF00583">
    <property type="entry name" value="Acetyltransf_1"/>
    <property type="match status" value="1"/>
</dbReference>
<dbReference type="CDD" id="cd04301">
    <property type="entry name" value="NAT_SF"/>
    <property type="match status" value="1"/>
</dbReference>
<gene>
    <name evidence="4" type="ORF">E4K62_08160</name>
</gene>
<evidence type="ECO:0000313" key="5">
    <source>
        <dbReference type="Proteomes" id="UP000295748"/>
    </source>
</evidence>
<sequence>MTIDIRTVAAGDEAGWCELYEGYRAFYEIPSDATAVRTAWEWVAAGEHGFIGLVAVDDGRIVGLANLRRFARPSTAGMGLYLDDLFTAPDARGSGVATALLKRAGEIAAQEGANVVRWITAEDNATARRVYDTVASATPWVTYDMQPAARTGVTDDSGRT</sequence>
<dbReference type="InterPro" id="IPR050832">
    <property type="entry name" value="Bact_Acetyltransf"/>
</dbReference>
<name>A0ABX5SU61_9MICO</name>
<dbReference type="RefSeq" id="WP_135065993.1">
    <property type="nucleotide sequence ID" value="NZ_CP038266.1"/>
</dbReference>
<dbReference type="Proteomes" id="UP000295748">
    <property type="component" value="Chromosome"/>
</dbReference>
<evidence type="ECO:0000256" key="1">
    <source>
        <dbReference type="ARBA" id="ARBA00022679"/>
    </source>
</evidence>
<dbReference type="InterPro" id="IPR000182">
    <property type="entry name" value="GNAT_dom"/>
</dbReference>
<evidence type="ECO:0000259" key="3">
    <source>
        <dbReference type="PROSITE" id="PS51186"/>
    </source>
</evidence>
<dbReference type="InterPro" id="IPR016181">
    <property type="entry name" value="Acyl_CoA_acyltransferase"/>
</dbReference>